<accession>A0A9W8UXE8</accession>
<evidence type="ECO:0000256" key="1">
    <source>
        <dbReference type="SAM" id="MobiDB-lite"/>
    </source>
</evidence>
<feature type="compositionally biased region" description="Polar residues" evidence="1">
    <location>
        <begin position="623"/>
        <end position="633"/>
    </location>
</feature>
<dbReference type="EMBL" id="JAOQAV010000028">
    <property type="protein sequence ID" value="KAJ4183823.1"/>
    <property type="molecule type" value="Genomic_DNA"/>
</dbReference>
<keyword evidence="3" id="KW-1185">Reference proteome</keyword>
<feature type="region of interest" description="Disordered" evidence="1">
    <location>
        <begin position="186"/>
        <end position="218"/>
    </location>
</feature>
<gene>
    <name evidence="2" type="ORF">NW755_009362</name>
</gene>
<evidence type="ECO:0000313" key="2">
    <source>
        <dbReference type="EMBL" id="KAJ4183823.1"/>
    </source>
</evidence>
<name>A0A9W8UXE8_9HYPO</name>
<feature type="region of interest" description="Disordered" evidence="1">
    <location>
        <begin position="608"/>
        <end position="633"/>
    </location>
</feature>
<reference evidence="2" key="1">
    <citation type="submission" date="2022-09" db="EMBL/GenBank/DDBJ databases">
        <title>Fusarium specimens isolated from Avocado Roots.</title>
        <authorList>
            <person name="Stajich J."/>
            <person name="Roper C."/>
            <person name="Heimlech-Rivalta G."/>
        </authorList>
    </citation>
    <scope>NUCLEOTIDE SEQUENCE</scope>
    <source>
        <strain evidence="2">A02</strain>
    </source>
</reference>
<sequence length="633" mass="71774">MASSCAYGNQANHASTQINGSIRNRHRTKTRIKNLYLSGVGATPTENPPASRPVTDNFNFGSIQTLEEDHDGHGGSKHIPKLLPTINKDDVEYISGVGIRIEQKYRLLLGRTASVKANSFKRLRDKAESQKGRIDIQVMVMKQWDSSLLVSQDTVPDYERSQRIDQLKRRLQEIHDKLNDAVNELPRISKRGQSPTGEARIKSSKISKSSKGPKSPVVTKRAQVFNNLTELFHSIELDIVAIESHVYHLSACPSPFESTQGFGTLFVSSSATRTLYRHLCQACPLNSREQGHCHTALVGLVPEREPDRIDPDAISITTHHVAIESTFRKGDYIWFEAHSVLRLPGGESEAVCSEPSSSLAVVVDRLRERERLRRDSGYSSASNSWPREQVQLSRESYHIKVCPGSLDQGGEGLAMCIGENEDSGCHEMLYLDKSKRPDTSCRPLNLYDILQQGEERRHQRQPHLFERSHKLKEDRFKLAFKIAEAALRYGWREWLGDAWGIQDIKFYPYESERMPFLRAKIFKHGCGKLERFMFNLGFVLLQVGLWERLMFSKDLESQLSRLKIGTTTEFQEAVRYCVEFSKYGDCHGDDNDFQQAFYQKVISPLRKMAKGTDDDESEVSGKSGHSTDTDMSS</sequence>
<protein>
    <submittedName>
        <fullName evidence="2">Uncharacterized protein</fullName>
    </submittedName>
</protein>
<comment type="caution">
    <text evidence="2">The sequence shown here is derived from an EMBL/GenBank/DDBJ whole genome shotgun (WGS) entry which is preliminary data.</text>
</comment>
<feature type="compositionally biased region" description="Low complexity" evidence="1">
    <location>
        <begin position="204"/>
        <end position="216"/>
    </location>
</feature>
<dbReference type="AlphaFoldDB" id="A0A9W8UXE8"/>
<proteinExistence type="predicted"/>
<dbReference type="Proteomes" id="UP001152087">
    <property type="component" value="Unassembled WGS sequence"/>
</dbReference>
<organism evidence="2 3">
    <name type="scientific">Fusarium falciforme</name>
    <dbReference type="NCBI Taxonomy" id="195108"/>
    <lineage>
        <taxon>Eukaryota</taxon>
        <taxon>Fungi</taxon>
        <taxon>Dikarya</taxon>
        <taxon>Ascomycota</taxon>
        <taxon>Pezizomycotina</taxon>
        <taxon>Sordariomycetes</taxon>
        <taxon>Hypocreomycetidae</taxon>
        <taxon>Hypocreales</taxon>
        <taxon>Nectriaceae</taxon>
        <taxon>Fusarium</taxon>
        <taxon>Fusarium solani species complex</taxon>
    </lineage>
</organism>
<evidence type="ECO:0000313" key="3">
    <source>
        <dbReference type="Proteomes" id="UP001152087"/>
    </source>
</evidence>